<protein>
    <submittedName>
        <fullName evidence="2">Uncharacterized protein</fullName>
    </submittedName>
</protein>
<evidence type="ECO:0000313" key="3">
    <source>
        <dbReference type="Proteomes" id="UP001305779"/>
    </source>
</evidence>
<keyword evidence="3" id="KW-1185">Reference proteome</keyword>
<name>A0ABR0E8Z9_ZASCE</name>
<dbReference type="Proteomes" id="UP001305779">
    <property type="component" value="Unassembled WGS sequence"/>
</dbReference>
<comment type="caution">
    <text evidence="2">The sequence shown here is derived from an EMBL/GenBank/DDBJ whole genome shotgun (WGS) entry which is preliminary data.</text>
</comment>
<evidence type="ECO:0000256" key="1">
    <source>
        <dbReference type="SAM" id="MobiDB-lite"/>
    </source>
</evidence>
<evidence type="ECO:0000313" key="2">
    <source>
        <dbReference type="EMBL" id="KAK4497896.1"/>
    </source>
</evidence>
<proteinExistence type="predicted"/>
<sequence length="120" mass="13310">MICSCFEAASSTLLHATLGTEKGGLSLPEPIADPETGHLQPQSDDRAQRLSSTSVVLPWLGEMPHVMPSHLVQDQLPIHRRWGAEAGVRIFVRSFERTLALNSFRSSWMESRLAKSSLEK</sequence>
<reference evidence="2 3" key="1">
    <citation type="journal article" date="2023" name="G3 (Bethesda)">
        <title>A chromosome-level genome assembly of Zasmidium syzygii isolated from banana leaves.</title>
        <authorList>
            <person name="van Westerhoven A.C."/>
            <person name="Mehrabi R."/>
            <person name="Talebi R."/>
            <person name="Steentjes M.B.F."/>
            <person name="Corcolon B."/>
            <person name="Chong P.A."/>
            <person name="Kema G.H.J."/>
            <person name="Seidl M.F."/>
        </authorList>
    </citation>
    <scope>NUCLEOTIDE SEQUENCE [LARGE SCALE GENOMIC DNA]</scope>
    <source>
        <strain evidence="2 3">P124</strain>
    </source>
</reference>
<feature type="region of interest" description="Disordered" evidence="1">
    <location>
        <begin position="24"/>
        <end position="48"/>
    </location>
</feature>
<organism evidence="2 3">
    <name type="scientific">Zasmidium cellare</name>
    <name type="common">Wine cellar mold</name>
    <name type="synonym">Racodium cellare</name>
    <dbReference type="NCBI Taxonomy" id="395010"/>
    <lineage>
        <taxon>Eukaryota</taxon>
        <taxon>Fungi</taxon>
        <taxon>Dikarya</taxon>
        <taxon>Ascomycota</taxon>
        <taxon>Pezizomycotina</taxon>
        <taxon>Dothideomycetes</taxon>
        <taxon>Dothideomycetidae</taxon>
        <taxon>Mycosphaerellales</taxon>
        <taxon>Mycosphaerellaceae</taxon>
        <taxon>Zasmidium</taxon>
    </lineage>
</organism>
<dbReference type="EMBL" id="JAXOVC010000008">
    <property type="protein sequence ID" value="KAK4497896.1"/>
    <property type="molecule type" value="Genomic_DNA"/>
</dbReference>
<accession>A0ABR0E8Z9</accession>
<gene>
    <name evidence="2" type="ORF">PRZ48_010551</name>
</gene>